<dbReference type="AlphaFoldDB" id="A0A2N0UZZ4"/>
<proteinExistence type="predicted"/>
<accession>A0A2N0UZZ4</accession>
<dbReference type="EMBL" id="NNSR01000025">
    <property type="protein sequence ID" value="PKD32539.1"/>
    <property type="molecule type" value="Genomic_DNA"/>
</dbReference>
<keyword evidence="2" id="KW-1185">Reference proteome</keyword>
<sequence length="56" mass="6713">MGIFDIKNTDIFSKDYDSANAWLEYNIFNECTKDENGESFDESDENNFWDYLKKNK</sequence>
<dbReference type="RefSeq" id="WP_021883252.1">
    <property type="nucleotide sequence ID" value="NZ_CABMMZ010000025.1"/>
</dbReference>
<comment type="caution">
    <text evidence="1">The sequence shown here is derived from an EMBL/GenBank/DDBJ whole genome shotgun (WGS) entry which is preliminary data.</text>
</comment>
<protein>
    <submittedName>
        <fullName evidence="1">Uncharacterized protein</fullName>
    </submittedName>
</protein>
<evidence type="ECO:0000313" key="2">
    <source>
        <dbReference type="Proteomes" id="UP000233425"/>
    </source>
</evidence>
<dbReference type="Proteomes" id="UP000233425">
    <property type="component" value="Unassembled WGS sequence"/>
</dbReference>
<gene>
    <name evidence="1" type="ORF">RBATCC27255_00275</name>
</gene>
<organism evidence="1 2">
    <name type="scientific">Ruminococcus bromii</name>
    <dbReference type="NCBI Taxonomy" id="40518"/>
    <lineage>
        <taxon>Bacteria</taxon>
        <taxon>Bacillati</taxon>
        <taxon>Bacillota</taxon>
        <taxon>Clostridia</taxon>
        <taxon>Eubacteriales</taxon>
        <taxon>Oscillospiraceae</taxon>
        <taxon>Ruminococcus</taxon>
    </lineage>
</organism>
<name>A0A2N0UZZ4_9FIRM</name>
<reference evidence="1" key="1">
    <citation type="journal article" date="2018" name="Environ. Microbiol.">
        <title>Sporulation capability and amylosome conservation among diverse human colonic and rumen isolates of the keystone starch-degrader Ruminococcus bromii.</title>
        <authorList>
            <person name="Mukhopadhya I."/>
            <person name="Morais S."/>
            <person name="Laverde-Gomez J."/>
            <person name="Sheridan P.O."/>
            <person name="Walker A.W."/>
            <person name="Kelly W."/>
            <person name="Klieve A.V."/>
            <person name="Ouwerkerk D."/>
            <person name="Duncan S.H."/>
            <person name="Louis P."/>
            <person name="Koropatkin N."/>
            <person name="Cockburn D."/>
            <person name="Kibler R."/>
            <person name="Cooper P.J."/>
            <person name="Sandoval C."/>
            <person name="Crost E."/>
            <person name="Juge N."/>
            <person name="Bayer E.A."/>
            <person name="Flint H.J."/>
        </authorList>
    </citation>
    <scope>NUCLEOTIDE SEQUENCE [LARGE SCALE GENOMIC DNA]</scope>
    <source>
        <strain evidence="1">ATCC 27255</strain>
    </source>
</reference>
<evidence type="ECO:0000313" key="1">
    <source>
        <dbReference type="EMBL" id="PKD32539.1"/>
    </source>
</evidence>